<dbReference type="AlphaFoldDB" id="A0AAN6DZY0"/>
<accession>A0AAN6DZY0</accession>
<dbReference type="InterPro" id="IPR053036">
    <property type="entry name" value="CellCycle_DNARepair_Reg"/>
</dbReference>
<dbReference type="Proteomes" id="UP001203852">
    <property type="component" value="Unassembled WGS sequence"/>
</dbReference>
<dbReference type="EMBL" id="MU404352">
    <property type="protein sequence ID" value="KAI1615223.1"/>
    <property type="molecule type" value="Genomic_DNA"/>
</dbReference>
<proteinExistence type="predicted"/>
<organism evidence="3 4">
    <name type="scientific">Exophiala viscosa</name>
    <dbReference type="NCBI Taxonomy" id="2486360"/>
    <lineage>
        <taxon>Eukaryota</taxon>
        <taxon>Fungi</taxon>
        <taxon>Dikarya</taxon>
        <taxon>Ascomycota</taxon>
        <taxon>Pezizomycotina</taxon>
        <taxon>Eurotiomycetes</taxon>
        <taxon>Chaetothyriomycetidae</taxon>
        <taxon>Chaetothyriales</taxon>
        <taxon>Herpotrichiellaceae</taxon>
        <taxon>Exophiala</taxon>
    </lineage>
</organism>
<dbReference type="CDD" id="cd17731">
    <property type="entry name" value="BRCT_TopBP1_rpt2_like"/>
    <property type="match status" value="1"/>
</dbReference>
<dbReference type="PANTHER" id="PTHR47667">
    <property type="entry name" value="REGULATOR OF TY1 TRANSPOSITION PROTEIN 107"/>
    <property type="match status" value="1"/>
</dbReference>
<dbReference type="SMART" id="SM00292">
    <property type="entry name" value="BRCT"/>
    <property type="match status" value="1"/>
</dbReference>
<dbReference type="InterPro" id="IPR036420">
    <property type="entry name" value="BRCT_dom_sf"/>
</dbReference>
<keyword evidence="4" id="KW-1185">Reference proteome</keyword>
<feature type="domain" description="BRCT" evidence="2">
    <location>
        <begin position="1"/>
        <end position="93"/>
    </location>
</feature>
<dbReference type="PANTHER" id="PTHR47667:SF1">
    <property type="entry name" value="REGULATOR OF TY1 TRANSPOSITION PROTEIN 107"/>
    <property type="match status" value="1"/>
</dbReference>
<sequence>MGKTFRNIVLASTGDFGDKSDKIKNWVEHAGGRFSKEITKDVTHLVASQRAWKKYHPMVKEARRLRSIHIVKLDWLEDSLTSKTRKPLETAKYAFEQRKIKINKVRKRKRATDTDQAEEEQEQDQVEMVTQDHIDSKADADAGDQQKNKKRKTVSISGPAPPKSGTPKRRKQRKKTGTTEAEDWDLSKDARIEISARELENECTEFQKELGEAGYRPFTDGNGFTFLITLLRKDILKNRLERHRLKVRYAPYFSLQPATFYTICNQGPDRQRKLSDEGYFACPVSQPDMHTMPMDGAAMSSRPTLPPCPVPLYFFPKPYPYFHAPVVATSLPKYLTPSNPALRVHIPNPWAQTVQLFEYDPALNPNETMTCFSNEPPRKSYACYTVYTRSDQRYVSTLAPPGSTFDFAFAMFSKFFHKRVGVEWSDRHDATVRSERNMCGDGAGDAGFFEFFGPVVVKQMSNNTAVGDSVEARQRKPSVTMVVNCPGSVRDDQVDVKAKTPDGGW</sequence>
<evidence type="ECO:0000259" key="2">
    <source>
        <dbReference type="PROSITE" id="PS50172"/>
    </source>
</evidence>
<dbReference type="PROSITE" id="PS50172">
    <property type="entry name" value="BRCT"/>
    <property type="match status" value="1"/>
</dbReference>
<dbReference type="InterPro" id="IPR001357">
    <property type="entry name" value="BRCT_dom"/>
</dbReference>
<feature type="region of interest" description="Disordered" evidence="1">
    <location>
        <begin position="105"/>
        <end position="184"/>
    </location>
</feature>
<gene>
    <name evidence="3" type="ORF">EDD36DRAFT_462742</name>
</gene>
<dbReference type="Gene3D" id="3.40.50.10190">
    <property type="entry name" value="BRCT domain"/>
    <property type="match status" value="1"/>
</dbReference>
<feature type="compositionally biased region" description="Basic and acidic residues" evidence="1">
    <location>
        <begin position="130"/>
        <end position="147"/>
    </location>
</feature>
<evidence type="ECO:0000313" key="4">
    <source>
        <dbReference type="Proteomes" id="UP001203852"/>
    </source>
</evidence>
<evidence type="ECO:0000256" key="1">
    <source>
        <dbReference type="SAM" id="MobiDB-lite"/>
    </source>
</evidence>
<dbReference type="SUPFAM" id="SSF52113">
    <property type="entry name" value="BRCT domain"/>
    <property type="match status" value="1"/>
</dbReference>
<name>A0AAN6DZY0_9EURO</name>
<feature type="compositionally biased region" description="Basic residues" evidence="1">
    <location>
        <begin position="166"/>
        <end position="176"/>
    </location>
</feature>
<protein>
    <recommendedName>
        <fullName evidence="2">BRCT domain-containing protein</fullName>
    </recommendedName>
</protein>
<dbReference type="Pfam" id="PF12738">
    <property type="entry name" value="PTCB-BRCT"/>
    <property type="match status" value="1"/>
</dbReference>
<comment type="caution">
    <text evidence="3">The sequence shown here is derived from an EMBL/GenBank/DDBJ whole genome shotgun (WGS) entry which is preliminary data.</text>
</comment>
<dbReference type="InterPro" id="IPR059215">
    <property type="entry name" value="BRCT2_TopBP1-like"/>
</dbReference>
<evidence type="ECO:0000313" key="3">
    <source>
        <dbReference type="EMBL" id="KAI1615223.1"/>
    </source>
</evidence>
<feature type="compositionally biased region" description="Acidic residues" evidence="1">
    <location>
        <begin position="115"/>
        <end position="125"/>
    </location>
</feature>
<reference evidence="3" key="1">
    <citation type="journal article" date="2022" name="bioRxiv">
        <title>Deciphering the potential niche of two novel black yeast fungi from a biological soil crust based on their genomes, phenotypes, and melanin regulation.</title>
        <authorList>
            <consortium name="DOE Joint Genome Institute"/>
            <person name="Carr E.C."/>
            <person name="Barton Q."/>
            <person name="Grambo S."/>
            <person name="Sullivan M."/>
            <person name="Renfro C.M."/>
            <person name="Kuo A."/>
            <person name="Pangilinan J."/>
            <person name="Lipzen A."/>
            <person name="Keymanesh K."/>
            <person name="Savage E."/>
            <person name="Barry K."/>
            <person name="Grigoriev I.V."/>
            <person name="Riekhof W.R."/>
            <person name="Harris S.S."/>
        </authorList>
    </citation>
    <scope>NUCLEOTIDE SEQUENCE</scope>
    <source>
        <strain evidence="3">JF 03-4F</strain>
    </source>
</reference>